<name>A0A4R5UWA7_9BACT</name>
<protein>
    <submittedName>
        <fullName evidence="2">ATP-binding protein</fullName>
    </submittedName>
</protein>
<evidence type="ECO:0000313" key="2">
    <source>
        <dbReference type="EMBL" id="TDK43346.1"/>
    </source>
</evidence>
<dbReference type="Gene3D" id="3.30.950.30">
    <property type="entry name" value="Schlafen, AAA domain"/>
    <property type="match status" value="1"/>
</dbReference>
<reference evidence="2 3" key="1">
    <citation type="submission" date="2019-03" db="EMBL/GenBank/DDBJ databases">
        <title>Algoriphagus aquimaris sp. nov., isolated form marine sediment in Pohang, Korea.</title>
        <authorList>
            <person name="Kim J."/>
            <person name="Yoon S.-H."/>
            <person name="Lee S.-S."/>
        </authorList>
    </citation>
    <scope>NUCLEOTIDE SEQUENCE [LARGE SCALE GENOMIC DNA]</scope>
    <source>
        <strain evidence="2 3">F21</strain>
    </source>
</reference>
<dbReference type="Proteomes" id="UP000295438">
    <property type="component" value="Unassembled WGS sequence"/>
</dbReference>
<evidence type="ECO:0000313" key="3">
    <source>
        <dbReference type="Proteomes" id="UP000295438"/>
    </source>
</evidence>
<dbReference type="PANTHER" id="PTHR30595">
    <property type="entry name" value="GLPR-RELATED TRANSCRIPTIONAL REPRESSOR"/>
    <property type="match status" value="1"/>
</dbReference>
<dbReference type="Pfam" id="PF04326">
    <property type="entry name" value="SLFN_AlbA_2"/>
    <property type="match status" value="1"/>
</dbReference>
<dbReference type="PANTHER" id="PTHR30595:SF6">
    <property type="entry name" value="SCHLAFEN ALBA-2 DOMAIN-CONTAINING PROTEIN"/>
    <property type="match status" value="1"/>
</dbReference>
<keyword evidence="3" id="KW-1185">Reference proteome</keyword>
<dbReference type="AlphaFoldDB" id="A0A4R5UWA7"/>
<proteinExistence type="predicted"/>
<dbReference type="InterPro" id="IPR038461">
    <property type="entry name" value="Schlafen_AlbA_2_dom_sf"/>
</dbReference>
<dbReference type="GO" id="GO:0005524">
    <property type="term" value="F:ATP binding"/>
    <property type="evidence" value="ECO:0007669"/>
    <property type="project" value="UniProtKB-KW"/>
</dbReference>
<accession>A0A4R5UWA7</accession>
<gene>
    <name evidence="2" type="ORF">E1898_12095</name>
</gene>
<sequence>MKCTFELNSKGLIKQRESYDLEFKETFHFGDSLAEYLRSIVGMANNKGGEIIFGIKDKPREPKGLQNNKFEDCDPNKINQFLSQYFSHEVLWGMEVHEYYGKEFGRFWVDEAPQKPIVCTKVYKNILREAAIYYRYRGETKEIAYPELAKILANEREKEKKLWLRHVEKIGQVGPQNIHLIDTFNGEIQTGHGKILLDKTIADKLKFIKEGQFSEKDGAPTLKLVGEVTGIVDTSSVPKTDVLYPYRFGDFKDKFGINNFQFQAILWKLDVKGNPKYHTEISTSKTTSTHKYTKEFSSRIQSIFERYPKWLVETVEEYKKSNR</sequence>
<evidence type="ECO:0000259" key="1">
    <source>
        <dbReference type="Pfam" id="PF04326"/>
    </source>
</evidence>
<keyword evidence="2" id="KW-0067">ATP-binding</keyword>
<dbReference type="RefSeq" id="WP_133391062.1">
    <property type="nucleotide sequence ID" value="NZ_SMUW01000035.1"/>
</dbReference>
<feature type="domain" description="Schlafen AlbA-2" evidence="1">
    <location>
        <begin position="17"/>
        <end position="142"/>
    </location>
</feature>
<comment type="caution">
    <text evidence="2">The sequence shown here is derived from an EMBL/GenBank/DDBJ whole genome shotgun (WGS) entry which is preliminary data.</text>
</comment>
<dbReference type="EMBL" id="SMUW01000035">
    <property type="protein sequence ID" value="TDK43346.1"/>
    <property type="molecule type" value="Genomic_DNA"/>
</dbReference>
<organism evidence="2 3">
    <name type="scientific">Algoriphagus formosus</name>
    <dbReference type="NCBI Taxonomy" id="2007308"/>
    <lineage>
        <taxon>Bacteria</taxon>
        <taxon>Pseudomonadati</taxon>
        <taxon>Bacteroidota</taxon>
        <taxon>Cytophagia</taxon>
        <taxon>Cytophagales</taxon>
        <taxon>Cyclobacteriaceae</taxon>
        <taxon>Algoriphagus</taxon>
    </lineage>
</organism>
<keyword evidence="2" id="KW-0547">Nucleotide-binding</keyword>
<dbReference type="InterPro" id="IPR007421">
    <property type="entry name" value="Schlafen_AlbA_2_dom"/>
</dbReference>